<dbReference type="GO" id="GO:0004407">
    <property type="term" value="F:histone deacetylase activity"/>
    <property type="evidence" value="ECO:0007669"/>
    <property type="project" value="TreeGrafter"/>
</dbReference>
<dbReference type="GO" id="GO:0000118">
    <property type="term" value="C:histone deacetylase complex"/>
    <property type="evidence" value="ECO:0007669"/>
    <property type="project" value="TreeGrafter"/>
</dbReference>
<evidence type="ECO:0000259" key="3">
    <source>
        <dbReference type="Pfam" id="PF00850"/>
    </source>
</evidence>
<evidence type="ECO:0000256" key="1">
    <source>
        <dbReference type="ARBA" id="ARBA00022491"/>
    </source>
</evidence>
<keyword evidence="1" id="KW-0678">Repressor</keyword>
<dbReference type="GO" id="GO:0005737">
    <property type="term" value="C:cytoplasm"/>
    <property type="evidence" value="ECO:0007669"/>
    <property type="project" value="TreeGrafter"/>
</dbReference>
<dbReference type="InterPro" id="IPR037138">
    <property type="entry name" value="His_deacetylse_dom_sf"/>
</dbReference>
<dbReference type="AlphaFoldDB" id="A0A4D6M6E4"/>
<organism evidence="4 5">
    <name type="scientific">Vigna unguiculata</name>
    <name type="common">Cowpea</name>
    <dbReference type="NCBI Taxonomy" id="3917"/>
    <lineage>
        <taxon>Eukaryota</taxon>
        <taxon>Viridiplantae</taxon>
        <taxon>Streptophyta</taxon>
        <taxon>Embryophyta</taxon>
        <taxon>Tracheophyta</taxon>
        <taxon>Spermatophyta</taxon>
        <taxon>Magnoliopsida</taxon>
        <taxon>eudicotyledons</taxon>
        <taxon>Gunneridae</taxon>
        <taxon>Pentapetalae</taxon>
        <taxon>rosids</taxon>
        <taxon>fabids</taxon>
        <taxon>Fabales</taxon>
        <taxon>Fabaceae</taxon>
        <taxon>Papilionoideae</taxon>
        <taxon>50 kb inversion clade</taxon>
        <taxon>NPAAA clade</taxon>
        <taxon>indigoferoid/millettioid clade</taxon>
        <taxon>Phaseoleae</taxon>
        <taxon>Vigna</taxon>
    </lineage>
</organism>
<dbReference type="InterPro" id="IPR023696">
    <property type="entry name" value="Ureohydrolase_dom_sf"/>
</dbReference>
<dbReference type="PANTHER" id="PTHR10625:SF25">
    <property type="entry name" value="HISTONE DEACETYLASE 18-RELATED"/>
    <property type="match status" value="1"/>
</dbReference>
<name>A0A4D6M6E4_VIGUN</name>
<reference evidence="4 5" key="1">
    <citation type="submission" date="2019-04" db="EMBL/GenBank/DDBJ databases">
        <title>An improved genome assembly and genetic linkage map for asparagus bean, Vigna unguiculata ssp. sesquipedialis.</title>
        <authorList>
            <person name="Xia Q."/>
            <person name="Zhang R."/>
            <person name="Dong Y."/>
        </authorList>
    </citation>
    <scope>NUCLEOTIDE SEQUENCE [LARGE SCALE GENOMIC DNA]</scope>
    <source>
        <tissue evidence="4">Leaf</tissue>
    </source>
</reference>
<dbReference type="Gene3D" id="3.40.800.20">
    <property type="entry name" value="Histone deacetylase domain"/>
    <property type="match status" value="1"/>
</dbReference>
<dbReference type="PANTHER" id="PTHR10625">
    <property type="entry name" value="HISTONE DEACETYLASE HDAC1-RELATED"/>
    <property type="match status" value="1"/>
</dbReference>
<feature type="domain" description="Histone deacetylase" evidence="3">
    <location>
        <begin position="40"/>
        <end position="253"/>
    </location>
</feature>
<gene>
    <name evidence="4" type="ORF">DEO72_LG6g800</name>
</gene>
<evidence type="ECO:0000313" key="5">
    <source>
        <dbReference type="Proteomes" id="UP000501690"/>
    </source>
</evidence>
<dbReference type="InterPro" id="IPR023801">
    <property type="entry name" value="His_deacetylse_dom"/>
</dbReference>
<evidence type="ECO:0000313" key="4">
    <source>
        <dbReference type="EMBL" id="QCD96098.1"/>
    </source>
</evidence>
<proteinExistence type="predicted"/>
<keyword evidence="5" id="KW-1185">Reference proteome</keyword>
<dbReference type="GO" id="GO:0040029">
    <property type="term" value="P:epigenetic regulation of gene expression"/>
    <property type="evidence" value="ECO:0007669"/>
    <property type="project" value="TreeGrafter"/>
</dbReference>
<protein>
    <submittedName>
        <fullName evidence="4">Histone deacetylase 6/10</fullName>
    </submittedName>
</protein>
<dbReference type="EMBL" id="CP039350">
    <property type="protein sequence ID" value="QCD96098.1"/>
    <property type="molecule type" value="Genomic_DNA"/>
</dbReference>
<dbReference type="Proteomes" id="UP000501690">
    <property type="component" value="Linkage Group LG6"/>
</dbReference>
<sequence>MERGKEKESGAISQERRMGLLYDSRCANTSHRMRQTMSKILTALSQFEINSKASVFLNGNCVLIDAKKAQDKHLRLVHSINHVSTMKNISSKKFKLRRIELTSEWDSIYFNEGSSEAAFLAAGSSIQVVEKVASGELESAVSIVRPPGHHAEWKKRNGILQHDLDVKKILIVDWDVHHGNGNQKMFWYDSRVLFFSVHRHESRNFYLANDDRFYTKVREGEGVGYNINVPWENANCGDADYFAVWDHILLPRLMTTSFILRSEKQKGLDII</sequence>
<dbReference type="SUPFAM" id="SSF52768">
    <property type="entry name" value="Arginase/deacetylase"/>
    <property type="match status" value="1"/>
</dbReference>
<evidence type="ECO:0000256" key="2">
    <source>
        <dbReference type="ARBA" id="ARBA00022853"/>
    </source>
</evidence>
<accession>A0A4D6M6E4</accession>
<keyword evidence="2" id="KW-0156">Chromatin regulator</keyword>
<dbReference type="Pfam" id="PF00850">
    <property type="entry name" value="Hist_deacetyl"/>
    <property type="match status" value="1"/>
</dbReference>